<protein>
    <recommendedName>
        <fullName evidence="5">Periplasmic binding protein domain-containing protein</fullName>
    </recommendedName>
</protein>
<dbReference type="PROSITE" id="PS51257">
    <property type="entry name" value="PROKAR_LIPOPROTEIN"/>
    <property type="match status" value="1"/>
</dbReference>
<gene>
    <name evidence="6" type="ORF">C7B43_18775</name>
</gene>
<name>A0A2T2WQN7_9FIRM</name>
<evidence type="ECO:0000256" key="3">
    <source>
        <dbReference type="ARBA" id="ARBA00022729"/>
    </source>
</evidence>
<dbReference type="PANTHER" id="PTHR46847">
    <property type="entry name" value="D-ALLOSE-BINDING PERIPLASMIC PROTEIN-RELATED"/>
    <property type="match status" value="1"/>
</dbReference>
<feature type="chain" id="PRO_5015556203" description="Periplasmic binding protein domain-containing protein" evidence="4">
    <location>
        <begin position="29"/>
        <end position="333"/>
    </location>
</feature>
<comment type="subcellular location">
    <subcellularLocation>
        <location evidence="1">Cell envelope</location>
    </subcellularLocation>
</comment>
<accession>A0A2T2WQN7</accession>
<dbReference type="EMBL" id="PXYT01000074">
    <property type="protein sequence ID" value="PSR24547.1"/>
    <property type="molecule type" value="Genomic_DNA"/>
</dbReference>
<evidence type="ECO:0000259" key="5">
    <source>
        <dbReference type="Pfam" id="PF13407"/>
    </source>
</evidence>
<dbReference type="SUPFAM" id="SSF53822">
    <property type="entry name" value="Periplasmic binding protein-like I"/>
    <property type="match status" value="1"/>
</dbReference>
<dbReference type="AlphaFoldDB" id="A0A2T2WQN7"/>
<dbReference type="GO" id="GO:0030313">
    <property type="term" value="C:cell envelope"/>
    <property type="evidence" value="ECO:0007669"/>
    <property type="project" value="UniProtKB-SubCell"/>
</dbReference>
<evidence type="ECO:0000313" key="7">
    <source>
        <dbReference type="Proteomes" id="UP000242699"/>
    </source>
</evidence>
<dbReference type="GO" id="GO:0030246">
    <property type="term" value="F:carbohydrate binding"/>
    <property type="evidence" value="ECO:0007669"/>
    <property type="project" value="UniProtKB-ARBA"/>
</dbReference>
<evidence type="ECO:0000256" key="2">
    <source>
        <dbReference type="ARBA" id="ARBA00007639"/>
    </source>
</evidence>
<proteinExistence type="inferred from homology"/>
<evidence type="ECO:0000256" key="1">
    <source>
        <dbReference type="ARBA" id="ARBA00004196"/>
    </source>
</evidence>
<dbReference type="PANTHER" id="PTHR46847:SF1">
    <property type="entry name" value="D-ALLOSE-BINDING PERIPLASMIC PROTEIN-RELATED"/>
    <property type="match status" value="1"/>
</dbReference>
<dbReference type="Gene3D" id="3.40.50.2300">
    <property type="match status" value="2"/>
</dbReference>
<feature type="domain" description="Periplasmic binding protein" evidence="5">
    <location>
        <begin position="41"/>
        <end position="300"/>
    </location>
</feature>
<dbReference type="Proteomes" id="UP000242699">
    <property type="component" value="Unassembled WGS sequence"/>
</dbReference>
<feature type="signal peptide" evidence="4">
    <location>
        <begin position="1"/>
        <end position="28"/>
    </location>
</feature>
<sequence length="333" mass="35743">MFFNKKVIGLMMSVATAATLSACGTTSAAGHGTSTKKQYTIAFINGDNIDPYFLTAWHGAYAEAQRLGVKLIENAPPTFDYEQQAPLIEDMIARHVNAIILSADSGTALQPELKQAHSAGIPVIIVNQTEADMNNTPYALSFICTSNTELSKYGAKAMHSLIGNSGTTAVINSSAGLTSDIHRGTGYYAWMKTHAPEIKILPMQFDLDSRSKADAIATDIIKAHPHIKGIFAVDSFTGQGVGTAIKALGDKGKIKVVAIDAEPQEVSLMKQGIIQELIAQQPYNMGALAMKYAVDAITGHKSLIKRNVAPSPIIVTPQNLSQMSKVVYQTWHP</sequence>
<evidence type="ECO:0000313" key="6">
    <source>
        <dbReference type="EMBL" id="PSR24547.1"/>
    </source>
</evidence>
<comment type="caution">
    <text evidence="6">The sequence shown here is derived from an EMBL/GenBank/DDBJ whole genome shotgun (WGS) entry which is preliminary data.</text>
</comment>
<comment type="similarity">
    <text evidence="2">Belongs to the bacterial solute-binding protein 2 family.</text>
</comment>
<dbReference type="Pfam" id="PF13407">
    <property type="entry name" value="Peripla_BP_4"/>
    <property type="match status" value="1"/>
</dbReference>
<dbReference type="InterPro" id="IPR028082">
    <property type="entry name" value="Peripla_BP_I"/>
</dbReference>
<dbReference type="InterPro" id="IPR025997">
    <property type="entry name" value="SBP_2_dom"/>
</dbReference>
<keyword evidence="3 4" id="KW-0732">Signal</keyword>
<organism evidence="6 7">
    <name type="scientific">Sulfobacillus benefaciens</name>
    <dbReference type="NCBI Taxonomy" id="453960"/>
    <lineage>
        <taxon>Bacteria</taxon>
        <taxon>Bacillati</taxon>
        <taxon>Bacillota</taxon>
        <taxon>Clostridia</taxon>
        <taxon>Eubacteriales</taxon>
        <taxon>Clostridiales Family XVII. Incertae Sedis</taxon>
        <taxon>Sulfobacillus</taxon>
    </lineage>
</organism>
<evidence type="ECO:0000256" key="4">
    <source>
        <dbReference type="SAM" id="SignalP"/>
    </source>
</evidence>
<reference evidence="6 7" key="1">
    <citation type="journal article" date="2014" name="BMC Genomics">
        <title>Comparison of environmental and isolate Sulfobacillus genomes reveals diverse carbon, sulfur, nitrogen, and hydrogen metabolisms.</title>
        <authorList>
            <person name="Justice N.B."/>
            <person name="Norman A."/>
            <person name="Brown C.T."/>
            <person name="Singh A."/>
            <person name="Thomas B.C."/>
            <person name="Banfield J.F."/>
        </authorList>
    </citation>
    <scope>NUCLEOTIDE SEQUENCE [LARGE SCALE GENOMIC DNA]</scope>
    <source>
        <strain evidence="6">AMDSBA1</strain>
    </source>
</reference>